<dbReference type="AlphaFoldDB" id="A0A5J4W1T5"/>
<dbReference type="InterPro" id="IPR016181">
    <property type="entry name" value="Acyl_CoA_acyltransferase"/>
</dbReference>
<protein>
    <submittedName>
        <fullName evidence="2">Putative GNAT family N-acetyltransferase</fullName>
    </submittedName>
</protein>
<keyword evidence="2" id="KW-0808">Transferase</keyword>
<organism evidence="2 3">
    <name type="scientific">Streblomastix strix</name>
    <dbReference type="NCBI Taxonomy" id="222440"/>
    <lineage>
        <taxon>Eukaryota</taxon>
        <taxon>Metamonada</taxon>
        <taxon>Preaxostyla</taxon>
        <taxon>Oxymonadida</taxon>
        <taxon>Streblomastigidae</taxon>
        <taxon>Streblomastix</taxon>
    </lineage>
</organism>
<dbReference type="OrthoDB" id="202470at2759"/>
<dbReference type="InterPro" id="IPR000182">
    <property type="entry name" value="GNAT_dom"/>
</dbReference>
<reference evidence="2 3" key="1">
    <citation type="submission" date="2019-03" db="EMBL/GenBank/DDBJ databases">
        <title>Single cell metagenomics reveals metabolic interactions within the superorganism composed of flagellate Streblomastix strix and complex community of Bacteroidetes bacteria on its surface.</title>
        <authorList>
            <person name="Treitli S.C."/>
            <person name="Kolisko M."/>
            <person name="Husnik F."/>
            <person name="Keeling P."/>
            <person name="Hampl V."/>
        </authorList>
    </citation>
    <scope>NUCLEOTIDE SEQUENCE [LARGE SCALE GENOMIC DNA]</scope>
    <source>
        <strain evidence="2">ST1C</strain>
    </source>
</reference>
<comment type="caution">
    <text evidence="2">The sequence shown here is derived from an EMBL/GenBank/DDBJ whole genome shotgun (WGS) entry which is preliminary data.</text>
</comment>
<dbReference type="Gene3D" id="3.40.630.30">
    <property type="match status" value="1"/>
</dbReference>
<dbReference type="Proteomes" id="UP000324800">
    <property type="component" value="Unassembled WGS sequence"/>
</dbReference>
<dbReference type="CDD" id="cd04301">
    <property type="entry name" value="NAT_SF"/>
    <property type="match status" value="1"/>
</dbReference>
<dbReference type="GO" id="GO:0016747">
    <property type="term" value="F:acyltransferase activity, transferring groups other than amino-acyl groups"/>
    <property type="evidence" value="ECO:0007669"/>
    <property type="project" value="InterPro"/>
</dbReference>
<proteinExistence type="predicted"/>
<dbReference type="SUPFAM" id="SSF55729">
    <property type="entry name" value="Acyl-CoA N-acyltransferases (Nat)"/>
    <property type="match status" value="1"/>
</dbReference>
<dbReference type="EMBL" id="SNRW01003912">
    <property type="protein sequence ID" value="KAA6388620.1"/>
    <property type="molecule type" value="Genomic_DNA"/>
</dbReference>
<feature type="domain" description="N-acetyltransferase" evidence="1">
    <location>
        <begin position="1"/>
        <end position="149"/>
    </location>
</feature>
<evidence type="ECO:0000313" key="3">
    <source>
        <dbReference type="Proteomes" id="UP000324800"/>
    </source>
</evidence>
<evidence type="ECO:0000313" key="2">
    <source>
        <dbReference type="EMBL" id="KAA6388620.1"/>
    </source>
</evidence>
<evidence type="ECO:0000259" key="1">
    <source>
        <dbReference type="PROSITE" id="PS51186"/>
    </source>
</evidence>
<name>A0A5J4W1T5_9EUKA</name>
<dbReference type="PROSITE" id="PS51186">
    <property type="entry name" value="GNAT"/>
    <property type="match status" value="1"/>
</dbReference>
<sequence length="166" mass="18871">MRQESPNDTIAVYDLIKLAFTGIEHSNGHEQDLVQQLRKTQDFIPELSLLAESEGKIIGHIMFIKVMINDTHILCLAILSVHPDYQRIGIGSALIHKGHKIAYELGYTICVLVGHKDYYPRFGYEIASQYDIKLPFKVPDECVMVKFLSDNSKGIKGMVQFPSEYQ</sequence>
<dbReference type="Pfam" id="PF13508">
    <property type="entry name" value="Acetyltransf_7"/>
    <property type="match status" value="1"/>
</dbReference>
<gene>
    <name evidence="2" type="ORF">EZS28_015857</name>
</gene>
<accession>A0A5J4W1T5</accession>